<dbReference type="AlphaFoldDB" id="A0A561SJR1"/>
<accession>A0A561SJR1</accession>
<evidence type="ECO:0000256" key="1">
    <source>
        <dbReference type="SAM" id="MobiDB-lite"/>
    </source>
</evidence>
<dbReference type="EMBL" id="VIWU01000001">
    <property type="protein sequence ID" value="TWF75062.1"/>
    <property type="molecule type" value="Genomic_DNA"/>
</dbReference>
<evidence type="ECO:0000313" key="2">
    <source>
        <dbReference type="EMBL" id="TWF75062.1"/>
    </source>
</evidence>
<gene>
    <name evidence="2" type="ORF">FHX44_11946</name>
</gene>
<name>A0A561SJR1_9PSEU</name>
<dbReference type="Proteomes" id="UP000321261">
    <property type="component" value="Unassembled WGS sequence"/>
</dbReference>
<evidence type="ECO:0000313" key="3">
    <source>
        <dbReference type="Proteomes" id="UP000321261"/>
    </source>
</evidence>
<sequence length="42" mass="4748">MTRVDMTAAELREPFHPVSDRGRWGDETSYDGSPPLEPIAIF</sequence>
<protein>
    <submittedName>
        <fullName evidence="2">Uncharacterized protein</fullName>
    </submittedName>
</protein>
<organism evidence="2 3">
    <name type="scientific">Pseudonocardia hierapolitana</name>
    <dbReference type="NCBI Taxonomy" id="1128676"/>
    <lineage>
        <taxon>Bacteria</taxon>
        <taxon>Bacillati</taxon>
        <taxon>Actinomycetota</taxon>
        <taxon>Actinomycetes</taxon>
        <taxon>Pseudonocardiales</taxon>
        <taxon>Pseudonocardiaceae</taxon>
        <taxon>Pseudonocardia</taxon>
    </lineage>
</organism>
<dbReference type="RefSeq" id="WP_281287870.1">
    <property type="nucleotide sequence ID" value="NZ_VIWU01000001.1"/>
</dbReference>
<reference evidence="2 3" key="1">
    <citation type="submission" date="2019-06" db="EMBL/GenBank/DDBJ databases">
        <title>Sequencing the genomes of 1000 actinobacteria strains.</title>
        <authorList>
            <person name="Klenk H.-P."/>
        </authorList>
    </citation>
    <scope>NUCLEOTIDE SEQUENCE [LARGE SCALE GENOMIC DNA]</scope>
    <source>
        <strain evidence="2 3">DSM 45671</strain>
    </source>
</reference>
<feature type="compositionally biased region" description="Basic and acidic residues" evidence="1">
    <location>
        <begin position="10"/>
        <end position="26"/>
    </location>
</feature>
<proteinExistence type="predicted"/>
<comment type="caution">
    <text evidence="2">The sequence shown here is derived from an EMBL/GenBank/DDBJ whole genome shotgun (WGS) entry which is preliminary data.</text>
</comment>
<keyword evidence="3" id="KW-1185">Reference proteome</keyword>
<feature type="region of interest" description="Disordered" evidence="1">
    <location>
        <begin position="1"/>
        <end position="42"/>
    </location>
</feature>